<dbReference type="InterPro" id="IPR001128">
    <property type="entry name" value="Cyt_P450"/>
</dbReference>
<evidence type="ECO:0000256" key="5">
    <source>
        <dbReference type="ARBA" id="ARBA00022617"/>
    </source>
</evidence>
<proteinExistence type="inferred from homology"/>
<organism evidence="15 16">
    <name type="scientific">Scleroderma citrinum Foug A</name>
    <dbReference type="NCBI Taxonomy" id="1036808"/>
    <lineage>
        <taxon>Eukaryota</taxon>
        <taxon>Fungi</taxon>
        <taxon>Dikarya</taxon>
        <taxon>Basidiomycota</taxon>
        <taxon>Agaricomycotina</taxon>
        <taxon>Agaricomycetes</taxon>
        <taxon>Agaricomycetidae</taxon>
        <taxon>Boletales</taxon>
        <taxon>Sclerodermatineae</taxon>
        <taxon>Sclerodermataceae</taxon>
        <taxon>Scleroderma</taxon>
    </lineage>
</organism>
<evidence type="ECO:0000256" key="6">
    <source>
        <dbReference type="ARBA" id="ARBA00022692"/>
    </source>
</evidence>
<dbReference type="AlphaFoldDB" id="A0A0C3A475"/>
<feature type="binding site" description="axial binding residue" evidence="13">
    <location>
        <position position="486"/>
    </location>
    <ligand>
        <name>heme</name>
        <dbReference type="ChEBI" id="CHEBI:30413"/>
    </ligand>
    <ligandPart>
        <name>Fe</name>
        <dbReference type="ChEBI" id="CHEBI:18248"/>
    </ligandPart>
</feature>
<evidence type="ECO:0000256" key="11">
    <source>
        <dbReference type="ARBA" id="ARBA00023033"/>
    </source>
</evidence>
<evidence type="ECO:0000256" key="9">
    <source>
        <dbReference type="ARBA" id="ARBA00023002"/>
    </source>
</evidence>
<dbReference type="EMBL" id="KN822009">
    <property type="protein sequence ID" value="KIM68473.1"/>
    <property type="molecule type" value="Genomic_DNA"/>
</dbReference>
<evidence type="ECO:0000256" key="10">
    <source>
        <dbReference type="ARBA" id="ARBA00023004"/>
    </source>
</evidence>
<evidence type="ECO:0000256" key="1">
    <source>
        <dbReference type="ARBA" id="ARBA00001971"/>
    </source>
</evidence>
<evidence type="ECO:0000256" key="3">
    <source>
        <dbReference type="ARBA" id="ARBA00004721"/>
    </source>
</evidence>
<dbReference type="Proteomes" id="UP000053989">
    <property type="component" value="Unassembled WGS sequence"/>
</dbReference>
<accession>A0A0C3A475</accession>
<evidence type="ECO:0008006" key="17">
    <source>
        <dbReference type="Google" id="ProtNLM"/>
    </source>
</evidence>
<evidence type="ECO:0000313" key="16">
    <source>
        <dbReference type="Proteomes" id="UP000053989"/>
    </source>
</evidence>
<dbReference type="PRINTS" id="PR00463">
    <property type="entry name" value="EP450I"/>
</dbReference>
<comment type="pathway">
    <text evidence="3">Secondary metabolite biosynthesis; terpenoid biosynthesis.</text>
</comment>
<comment type="cofactor">
    <cofactor evidence="1 13">
        <name>heme</name>
        <dbReference type="ChEBI" id="CHEBI:30413"/>
    </cofactor>
</comment>
<dbReference type="OrthoDB" id="1470350at2759"/>
<evidence type="ECO:0000256" key="7">
    <source>
        <dbReference type="ARBA" id="ARBA00022723"/>
    </source>
</evidence>
<evidence type="ECO:0000313" key="15">
    <source>
        <dbReference type="EMBL" id="KIM68473.1"/>
    </source>
</evidence>
<dbReference type="InterPro" id="IPR036396">
    <property type="entry name" value="Cyt_P450_sf"/>
</dbReference>
<dbReference type="Gene3D" id="1.10.630.10">
    <property type="entry name" value="Cytochrome P450"/>
    <property type="match status" value="1"/>
</dbReference>
<keyword evidence="16" id="KW-1185">Reference proteome</keyword>
<keyword evidence="11" id="KW-0503">Monooxygenase</keyword>
<comment type="similarity">
    <text evidence="4">Belongs to the cytochrome P450 family.</text>
</comment>
<keyword evidence="10 13" id="KW-0408">Iron</keyword>
<keyword evidence="9" id="KW-0560">Oxidoreductase</keyword>
<evidence type="ECO:0000256" key="12">
    <source>
        <dbReference type="ARBA" id="ARBA00023136"/>
    </source>
</evidence>
<evidence type="ECO:0000256" key="14">
    <source>
        <dbReference type="SAM" id="Phobius"/>
    </source>
</evidence>
<dbReference type="SUPFAM" id="SSF48264">
    <property type="entry name" value="Cytochrome P450"/>
    <property type="match status" value="1"/>
</dbReference>
<dbReference type="InParanoid" id="A0A0C3A475"/>
<keyword evidence="5 13" id="KW-0349">Heme</keyword>
<keyword evidence="7 13" id="KW-0479">Metal-binding</keyword>
<keyword evidence="6 14" id="KW-0812">Transmembrane</keyword>
<reference evidence="16" key="2">
    <citation type="submission" date="2015-01" db="EMBL/GenBank/DDBJ databases">
        <title>Evolutionary Origins and Diversification of the Mycorrhizal Mutualists.</title>
        <authorList>
            <consortium name="DOE Joint Genome Institute"/>
            <consortium name="Mycorrhizal Genomics Consortium"/>
            <person name="Kohler A."/>
            <person name="Kuo A."/>
            <person name="Nagy L.G."/>
            <person name="Floudas D."/>
            <person name="Copeland A."/>
            <person name="Barry K.W."/>
            <person name="Cichocki N."/>
            <person name="Veneault-Fourrey C."/>
            <person name="LaButti K."/>
            <person name="Lindquist E.A."/>
            <person name="Lipzen A."/>
            <person name="Lundell T."/>
            <person name="Morin E."/>
            <person name="Murat C."/>
            <person name="Riley R."/>
            <person name="Ohm R."/>
            <person name="Sun H."/>
            <person name="Tunlid A."/>
            <person name="Henrissat B."/>
            <person name="Grigoriev I.V."/>
            <person name="Hibbett D.S."/>
            <person name="Martin F."/>
        </authorList>
    </citation>
    <scope>NUCLEOTIDE SEQUENCE [LARGE SCALE GENOMIC DNA]</scope>
    <source>
        <strain evidence="16">Foug A</strain>
    </source>
</reference>
<evidence type="ECO:0000256" key="2">
    <source>
        <dbReference type="ARBA" id="ARBA00004370"/>
    </source>
</evidence>
<dbReference type="Pfam" id="PF00067">
    <property type="entry name" value="p450"/>
    <property type="match status" value="1"/>
</dbReference>
<gene>
    <name evidence="15" type="ORF">SCLCIDRAFT_1209288</name>
</gene>
<dbReference type="STRING" id="1036808.A0A0C3A475"/>
<dbReference type="InterPro" id="IPR002401">
    <property type="entry name" value="Cyt_P450_E_grp-I"/>
</dbReference>
<evidence type="ECO:0000256" key="4">
    <source>
        <dbReference type="ARBA" id="ARBA00010617"/>
    </source>
</evidence>
<dbReference type="PANTHER" id="PTHR24305:SF166">
    <property type="entry name" value="CYTOCHROME P450 12A4, MITOCHONDRIAL-RELATED"/>
    <property type="match status" value="1"/>
</dbReference>
<evidence type="ECO:0000256" key="13">
    <source>
        <dbReference type="PIRSR" id="PIRSR602401-1"/>
    </source>
</evidence>
<dbReference type="PANTHER" id="PTHR24305">
    <property type="entry name" value="CYTOCHROME P450"/>
    <property type="match status" value="1"/>
</dbReference>
<dbReference type="GO" id="GO:0005506">
    <property type="term" value="F:iron ion binding"/>
    <property type="evidence" value="ECO:0007669"/>
    <property type="project" value="InterPro"/>
</dbReference>
<evidence type="ECO:0000256" key="8">
    <source>
        <dbReference type="ARBA" id="ARBA00022989"/>
    </source>
</evidence>
<reference evidence="15 16" key="1">
    <citation type="submission" date="2014-04" db="EMBL/GenBank/DDBJ databases">
        <authorList>
            <consortium name="DOE Joint Genome Institute"/>
            <person name="Kuo A."/>
            <person name="Kohler A."/>
            <person name="Nagy L.G."/>
            <person name="Floudas D."/>
            <person name="Copeland A."/>
            <person name="Barry K.W."/>
            <person name="Cichocki N."/>
            <person name="Veneault-Fourrey C."/>
            <person name="LaButti K."/>
            <person name="Lindquist E.A."/>
            <person name="Lipzen A."/>
            <person name="Lundell T."/>
            <person name="Morin E."/>
            <person name="Murat C."/>
            <person name="Sun H."/>
            <person name="Tunlid A."/>
            <person name="Henrissat B."/>
            <person name="Grigoriev I.V."/>
            <person name="Hibbett D.S."/>
            <person name="Martin F."/>
            <person name="Nordberg H.P."/>
            <person name="Cantor M.N."/>
            <person name="Hua S.X."/>
        </authorList>
    </citation>
    <scope>NUCLEOTIDE SEQUENCE [LARGE SCALE GENOMIC DNA]</scope>
    <source>
        <strain evidence="15 16">Foug A</strain>
    </source>
</reference>
<dbReference type="HOGENOM" id="CLU_001570_5_11_1"/>
<comment type="subcellular location">
    <subcellularLocation>
        <location evidence="2">Membrane</location>
    </subcellularLocation>
</comment>
<dbReference type="GO" id="GO:0004497">
    <property type="term" value="F:monooxygenase activity"/>
    <property type="evidence" value="ECO:0007669"/>
    <property type="project" value="UniProtKB-KW"/>
</dbReference>
<dbReference type="InterPro" id="IPR050121">
    <property type="entry name" value="Cytochrome_P450_monoxygenase"/>
</dbReference>
<protein>
    <recommendedName>
        <fullName evidence="17">Cytochrome P450</fullName>
    </recommendedName>
</protein>
<dbReference type="GO" id="GO:0020037">
    <property type="term" value="F:heme binding"/>
    <property type="evidence" value="ECO:0007669"/>
    <property type="project" value="InterPro"/>
</dbReference>
<feature type="transmembrane region" description="Helical" evidence="14">
    <location>
        <begin position="20"/>
        <end position="39"/>
    </location>
</feature>
<keyword evidence="8 14" id="KW-1133">Transmembrane helix</keyword>
<name>A0A0C3A475_9AGAM</name>
<dbReference type="GO" id="GO:0016020">
    <property type="term" value="C:membrane"/>
    <property type="evidence" value="ECO:0007669"/>
    <property type="project" value="UniProtKB-SubCell"/>
</dbReference>
<dbReference type="GO" id="GO:0016705">
    <property type="term" value="F:oxidoreductase activity, acting on paired donors, with incorporation or reduction of molecular oxygen"/>
    <property type="evidence" value="ECO:0007669"/>
    <property type="project" value="InterPro"/>
</dbReference>
<dbReference type="PRINTS" id="PR00385">
    <property type="entry name" value="P450"/>
</dbReference>
<keyword evidence="12 14" id="KW-0472">Membrane</keyword>
<sequence length="548" mass="60643">MLTRLYDEVVRIATRSVTVLDAGAVIVAIWALHASVLAARRKFKTTSLRGPPRTNLVYGVAKDLVESIDAGSIFEQWAEEYGPVYEVPTTLWGNRIVLCDPKAIAHYYARETWTYVLLPSTRRFMQRTFGNGILAVQGEAHKRQRKSLTPAFSHAAIRNITPIFYHSAYKARAAWESLIDASSGESAIIEVQSWMNHISLDNVGLAAFSHDFGSLDGKPASVTKIFDSFGSSSKRSKINADLLLLAQAFPILSFVSTPRDRLMQEMQEIMEDISNTLLERTKNEKERGVLDGKEEKSIIGILIKANDADSAELHLTREEVVAQMKVLLFAGYETTAGILTWALIELARNPSIQSKLREELLAFGVDPTYDQFNNGLPYLDGVVHETLRLRPPLTAFTRVAIEDDVIPISEPIRTKSGDLVDKIAVTSGTQVCIPTACINRSTAIWGADAKAFLPERWLEEGTIPKAAQEVQGYRHLLTFVDGPRTCLGRGFAVAEIKAVLSVLVKNFVFEMRDGPGTQVEICRGVLPRPKVAGEDGTRIPLRVSRYGG</sequence>